<keyword evidence="1" id="KW-0413">Isomerase</keyword>
<dbReference type="Pfam" id="PF00639">
    <property type="entry name" value="Rotamase"/>
    <property type="match status" value="1"/>
</dbReference>
<sequence>MSSAQAEVKKPPLDEKAAVVNGMPVYREELDEEIIKIQKAILGYGKPLTVSKVKSVQKDVLESLIRQEILYQESLKSGIKPDEKSIDKEIKTLIGQFKSETDYKNALNRRNISPEMLRSRLLKNNVLQQYIGRLAEKTSVSDNDIIEYYQGRIELFKQPLQVRVSHIFIRTDPKWDAPRKQEERRKAEQILKDIKQGKDFAVIAGEHSDGPTKTKGGDLGYIKMGQLDNKLEDAVFKLKTGELSNIVETDNGFHIFKATDKKPETVLSYEDVKEKIRQFLHEEKAKREADQQAGKLREKATVEILLNEEGSLAKIQ</sequence>
<evidence type="ECO:0000259" key="2">
    <source>
        <dbReference type="PROSITE" id="PS50198"/>
    </source>
</evidence>
<dbReference type="Gene3D" id="1.10.4030.10">
    <property type="entry name" value="Porin chaperone SurA, peptide-binding domain"/>
    <property type="match status" value="1"/>
</dbReference>
<dbReference type="AlphaFoldDB" id="E1YK73"/>
<dbReference type="InterPro" id="IPR050245">
    <property type="entry name" value="PrsA_foldase"/>
</dbReference>
<dbReference type="SUPFAM" id="SSF54534">
    <property type="entry name" value="FKBP-like"/>
    <property type="match status" value="1"/>
</dbReference>
<dbReference type="Gene3D" id="3.10.50.40">
    <property type="match status" value="1"/>
</dbReference>
<accession>E1YK73</accession>
<dbReference type="GO" id="GO:0003755">
    <property type="term" value="F:peptidyl-prolyl cis-trans isomerase activity"/>
    <property type="evidence" value="ECO:0007669"/>
    <property type="project" value="UniProtKB-KW"/>
</dbReference>
<dbReference type="InterPro" id="IPR046357">
    <property type="entry name" value="PPIase_dom_sf"/>
</dbReference>
<feature type="domain" description="PpiC" evidence="2">
    <location>
        <begin position="159"/>
        <end position="260"/>
    </location>
</feature>
<dbReference type="InterPro" id="IPR000297">
    <property type="entry name" value="PPIase_PpiC"/>
</dbReference>
<dbReference type="PROSITE" id="PS50198">
    <property type="entry name" value="PPIC_PPIASE_2"/>
    <property type="match status" value="1"/>
</dbReference>
<gene>
    <name evidence="3" type="ORF">N47_E51890</name>
</gene>
<reference evidence="3" key="1">
    <citation type="journal article" date="2011" name="Environ. Microbiol.">
        <title>Genomic insights into the metabolic potential of the polycyclic aromatic hydrocarbon degrading sulfate-reducing Deltaproteobacterium N47.</title>
        <authorList>
            <person name="Bergmann F."/>
            <person name="Selesi D."/>
            <person name="Weinmaier T."/>
            <person name="Tischler P."/>
            <person name="Rattei T."/>
            <person name="Meckenstock R.U."/>
        </authorList>
    </citation>
    <scope>NUCLEOTIDE SEQUENCE</scope>
</reference>
<protein>
    <recommendedName>
        <fullName evidence="2">PpiC domain-containing protein</fullName>
    </recommendedName>
</protein>
<name>E1YK73_9BACT</name>
<evidence type="ECO:0000313" key="3">
    <source>
        <dbReference type="EMBL" id="CBX31677.1"/>
    </source>
</evidence>
<proteinExistence type="predicted"/>
<dbReference type="EMBL" id="FR695877">
    <property type="protein sequence ID" value="CBX31677.1"/>
    <property type="molecule type" value="Genomic_DNA"/>
</dbReference>
<dbReference type="InterPro" id="IPR027304">
    <property type="entry name" value="Trigger_fact/SurA_dom_sf"/>
</dbReference>
<evidence type="ECO:0000256" key="1">
    <source>
        <dbReference type="PROSITE-ProRule" id="PRU00278"/>
    </source>
</evidence>
<organism evidence="3">
    <name type="scientific">uncultured Desulfobacterium sp</name>
    <dbReference type="NCBI Taxonomy" id="201089"/>
    <lineage>
        <taxon>Bacteria</taxon>
        <taxon>Pseudomonadati</taxon>
        <taxon>Thermodesulfobacteriota</taxon>
        <taxon>Desulfobacteria</taxon>
        <taxon>Desulfobacterales</taxon>
        <taxon>Desulfobacteriaceae</taxon>
        <taxon>Desulfobacterium</taxon>
        <taxon>environmental samples</taxon>
    </lineage>
</organism>
<dbReference type="PANTHER" id="PTHR47245:SF2">
    <property type="entry name" value="PEPTIDYL-PROLYL CIS-TRANS ISOMERASE HP_0175-RELATED"/>
    <property type="match status" value="1"/>
</dbReference>
<dbReference type="PANTHER" id="PTHR47245">
    <property type="entry name" value="PEPTIDYLPROLYL ISOMERASE"/>
    <property type="match status" value="1"/>
</dbReference>
<dbReference type="SUPFAM" id="SSF109998">
    <property type="entry name" value="Triger factor/SurA peptide-binding domain-like"/>
    <property type="match status" value="1"/>
</dbReference>
<dbReference type="Pfam" id="PF13624">
    <property type="entry name" value="SurA_N_3"/>
    <property type="match status" value="1"/>
</dbReference>
<keyword evidence="1" id="KW-0697">Rotamase</keyword>